<name>A0A0T9UDS6_YERAL</name>
<dbReference type="EMBL" id="CQEJ01000015">
    <property type="protein sequence ID" value="CNL34867.1"/>
    <property type="molecule type" value="Genomic_DNA"/>
</dbReference>
<organism evidence="1 2">
    <name type="scientific">Yersinia aldovae</name>
    <dbReference type="NCBI Taxonomy" id="29483"/>
    <lineage>
        <taxon>Bacteria</taxon>
        <taxon>Pseudomonadati</taxon>
        <taxon>Pseudomonadota</taxon>
        <taxon>Gammaproteobacteria</taxon>
        <taxon>Enterobacterales</taxon>
        <taxon>Yersiniaceae</taxon>
        <taxon>Yersinia</taxon>
    </lineage>
</organism>
<gene>
    <name evidence="1" type="ORF">ERS137965_02794</name>
</gene>
<proteinExistence type="predicted"/>
<dbReference type="PANTHER" id="PTHR35528">
    <property type="entry name" value="BLL1675 PROTEIN"/>
    <property type="match status" value="1"/>
</dbReference>
<dbReference type="AlphaFoldDB" id="A0A0T9UDS6"/>
<evidence type="ECO:0000313" key="2">
    <source>
        <dbReference type="Proteomes" id="UP000041595"/>
    </source>
</evidence>
<dbReference type="InterPro" id="IPR052183">
    <property type="entry name" value="IS_Transposase"/>
</dbReference>
<protein>
    <submittedName>
        <fullName evidence="1">Putative transposase remnant</fullName>
    </submittedName>
</protein>
<dbReference type="PANTHER" id="PTHR35528:SF3">
    <property type="entry name" value="BLL1675 PROTEIN"/>
    <property type="match status" value="1"/>
</dbReference>
<reference evidence="1 2" key="1">
    <citation type="submission" date="2015-03" db="EMBL/GenBank/DDBJ databases">
        <authorList>
            <person name="Murphy D."/>
        </authorList>
    </citation>
    <scope>NUCLEOTIDE SEQUENCE [LARGE SCALE GENOMIC DNA]</scope>
    <source>
        <strain evidence="1 2">IP06005</strain>
    </source>
</reference>
<dbReference type="Proteomes" id="UP000041595">
    <property type="component" value="Unassembled WGS sequence"/>
</dbReference>
<accession>A0A0T9UDS6</accession>
<evidence type="ECO:0000313" key="1">
    <source>
        <dbReference type="EMBL" id="CNL34867.1"/>
    </source>
</evidence>
<sequence>MAERGVVVDYSTLYRWVIRLTPLLDKAFRRHQRSAGRRWCMDETYIKIKSQ</sequence>